<dbReference type="SUPFAM" id="SSF52540">
    <property type="entry name" value="P-loop containing nucleoside triphosphate hydrolases"/>
    <property type="match status" value="1"/>
</dbReference>
<dbReference type="CDD" id="cd00009">
    <property type="entry name" value="AAA"/>
    <property type="match status" value="1"/>
</dbReference>
<evidence type="ECO:0000256" key="5">
    <source>
        <dbReference type="ARBA" id="ARBA00023163"/>
    </source>
</evidence>
<dbReference type="InterPro" id="IPR011006">
    <property type="entry name" value="CheY-like_superfamily"/>
</dbReference>
<keyword evidence="4" id="KW-0805">Transcription regulation</keyword>
<dbReference type="Pfam" id="PF00158">
    <property type="entry name" value="Sigma54_activat"/>
    <property type="match status" value="1"/>
</dbReference>
<dbReference type="InterPro" id="IPR009057">
    <property type="entry name" value="Homeodomain-like_sf"/>
</dbReference>
<evidence type="ECO:0000259" key="7">
    <source>
        <dbReference type="PROSITE" id="PS50110"/>
    </source>
</evidence>
<accession>A0A3B1A705</accession>
<dbReference type="SUPFAM" id="SSF52172">
    <property type="entry name" value="CheY-like"/>
    <property type="match status" value="1"/>
</dbReference>
<organism evidence="8">
    <name type="scientific">hydrothermal vent metagenome</name>
    <dbReference type="NCBI Taxonomy" id="652676"/>
    <lineage>
        <taxon>unclassified sequences</taxon>
        <taxon>metagenomes</taxon>
        <taxon>ecological metagenomes</taxon>
    </lineage>
</organism>
<dbReference type="Gene3D" id="3.40.50.300">
    <property type="entry name" value="P-loop containing nucleotide triphosphate hydrolases"/>
    <property type="match status" value="1"/>
</dbReference>
<dbReference type="PANTHER" id="PTHR32071">
    <property type="entry name" value="TRANSCRIPTIONAL REGULATORY PROTEIN"/>
    <property type="match status" value="1"/>
</dbReference>
<dbReference type="SUPFAM" id="SSF46689">
    <property type="entry name" value="Homeodomain-like"/>
    <property type="match status" value="1"/>
</dbReference>
<feature type="domain" description="Response regulatory" evidence="7">
    <location>
        <begin position="4"/>
        <end position="119"/>
    </location>
</feature>
<feature type="domain" description="Sigma-54 factor interaction" evidence="6">
    <location>
        <begin position="136"/>
        <end position="360"/>
    </location>
</feature>
<dbReference type="PROSITE" id="PS50110">
    <property type="entry name" value="RESPONSE_REGULATORY"/>
    <property type="match status" value="1"/>
</dbReference>
<dbReference type="SMART" id="SM00448">
    <property type="entry name" value="REC"/>
    <property type="match status" value="1"/>
</dbReference>
<dbReference type="GO" id="GO:0000160">
    <property type="term" value="P:phosphorelay signal transduction system"/>
    <property type="evidence" value="ECO:0007669"/>
    <property type="project" value="InterPro"/>
</dbReference>
<dbReference type="InterPro" id="IPR002078">
    <property type="entry name" value="Sigma_54_int"/>
</dbReference>
<gene>
    <name evidence="8" type="ORF">MNBD_GAMMA20-802</name>
</gene>
<dbReference type="PROSITE" id="PS50045">
    <property type="entry name" value="SIGMA54_INTERACT_4"/>
    <property type="match status" value="1"/>
</dbReference>
<dbReference type="GO" id="GO:0006355">
    <property type="term" value="P:regulation of DNA-templated transcription"/>
    <property type="evidence" value="ECO:0007669"/>
    <property type="project" value="InterPro"/>
</dbReference>
<keyword evidence="5" id="KW-0804">Transcription</keyword>
<evidence type="ECO:0000313" key="8">
    <source>
        <dbReference type="EMBL" id="VAX01539.1"/>
    </source>
</evidence>
<dbReference type="PROSITE" id="PS00688">
    <property type="entry name" value="SIGMA54_INTERACT_3"/>
    <property type="match status" value="1"/>
</dbReference>
<protein>
    <submittedName>
        <fullName evidence="8">Nitrogen regulation protein NtrX</fullName>
    </submittedName>
</protein>
<dbReference type="AlphaFoldDB" id="A0A3B1A705"/>
<dbReference type="GO" id="GO:0043565">
    <property type="term" value="F:sequence-specific DNA binding"/>
    <property type="evidence" value="ECO:0007669"/>
    <property type="project" value="InterPro"/>
</dbReference>
<evidence type="ECO:0000256" key="3">
    <source>
        <dbReference type="ARBA" id="ARBA00022840"/>
    </source>
</evidence>
<proteinExistence type="predicted"/>
<dbReference type="InterPro" id="IPR058031">
    <property type="entry name" value="AAA_lid_NorR"/>
</dbReference>
<dbReference type="Pfam" id="PF00072">
    <property type="entry name" value="Response_reg"/>
    <property type="match status" value="1"/>
</dbReference>
<evidence type="ECO:0000256" key="1">
    <source>
        <dbReference type="ARBA" id="ARBA00022553"/>
    </source>
</evidence>
<dbReference type="Gene3D" id="1.10.8.60">
    <property type="match status" value="1"/>
</dbReference>
<sequence length="448" mass="50365">MKATILVVDDEPDICSSVKDILEDEGYTVITAENGNAARQIMRRQQADMILLDIWMPDIDGISLLKEFSTDMGLHVPVVMMSGHGTVETAVEATRLGAKDYIEKPLSLAKLLHTVEKTLAAAPSTALKNQPRYSAPLGKSTQMQHLRERLEHAAAFDTTVLLIGELGSGKTFCAQYLHGCGKRRNGPFMDIHSCSFRDGNGAALLLGSESVDGITPGLLEQCRGGTLYLDDVAELDADLQENLSAALTTRQWVRINGSEVQNLDVRIIAGTRYRLEQEVHAGRFREDLYHLLDVAPIRIPPLHEHAEDVTELLQYYVNLLGDREGLPYRSFSVAAQNRLRYYHWPGNIRQLENLVRRMLVGGLESQIELDEVEIILSNQQETSEPAAANFNLPLRQAREQFEKVYLEYHLRQADWSVGKVAKQVGMERTHLYRKLKSLGIDTRRDKHN</sequence>
<dbReference type="Gene3D" id="3.40.50.2300">
    <property type="match status" value="1"/>
</dbReference>
<dbReference type="InterPro" id="IPR027417">
    <property type="entry name" value="P-loop_NTPase"/>
</dbReference>
<dbReference type="Pfam" id="PF02954">
    <property type="entry name" value="HTH_8"/>
    <property type="match status" value="1"/>
</dbReference>
<evidence type="ECO:0000256" key="2">
    <source>
        <dbReference type="ARBA" id="ARBA00022741"/>
    </source>
</evidence>
<evidence type="ECO:0000256" key="4">
    <source>
        <dbReference type="ARBA" id="ARBA00023015"/>
    </source>
</evidence>
<dbReference type="GO" id="GO:0005524">
    <property type="term" value="F:ATP binding"/>
    <property type="evidence" value="ECO:0007669"/>
    <property type="project" value="UniProtKB-KW"/>
</dbReference>
<reference evidence="8" key="1">
    <citation type="submission" date="2018-06" db="EMBL/GenBank/DDBJ databases">
        <authorList>
            <person name="Zhirakovskaya E."/>
        </authorList>
    </citation>
    <scope>NUCLEOTIDE SEQUENCE</scope>
</reference>
<keyword evidence="3" id="KW-0067">ATP-binding</keyword>
<dbReference type="Pfam" id="PF25601">
    <property type="entry name" value="AAA_lid_14"/>
    <property type="match status" value="1"/>
</dbReference>
<dbReference type="CDD" id="cd17550">
    <property type="entry name" value="REC_NtrX-like"/>
    <property type="match status" value="1"/>
</dbReference>
<evidence type="ECO:0000259" key="6">
    <source>
        <dbReference type="PROSITE" id="PS50045"/>
    </source>
</evidence>
<keyword evidence="1" id="KW-0597">Phosphoprotein</keyword>
<dbReference type="PANTHER" id="PTHR32071:SF17">
    <property type="entry name" value="TRANSCRIPTIONAL REGULATOR (NTRC FAMILY)"/>
    <property type="match status" value="1"/>
</dbReference>
<dbReference type="FunFam" id="3.40.50.2300:FF:000018">
    <property type="entry name" value="DNA-binding transcriptional regulator NtrC"/>
    <property type="match status" value="1"/>
</dbReference>
<dbReference type="InterPro" id="IPR001789">
    <property type="entry name" value="Sig_transdc_resp-reg_receiver"/>
</dbReference>
<dbReference type="InterPro" id="IPR002197">
    <property type="entry name" value="HTH_Fis"/>
</dbReference>
<dbReference type="InterPro" id="IPR025944">
    <property type="entry name" value="Sigma_54_int_dom_CS"/>
</dbReference>
<keyword evidence="2" id="KW-0547">Nucleotide-binding</keyword>
<dbReference type="Gene3D" id="1.10.10.60">
    <property type="entry name" value="Homeodomain-like"/>
    <property type="match status" value="1"/>
</dbReference>
<dbReference type="EMBL" id="UOFU01000230">
    <property type="protein sequence ID" value="VAX01539.1"/>
    <property type="molecule type" value="Genomic_DNA"/>
</dbReference>
<name>A0A3B1A705_9ZZZZ</name>